<gene>
    <name evidence="1" type="ORF">NQ314_020635</name>
</gene>
<accession>A0AAV8WK45</accession>
<evidence type="ECO:0000313" key="1">
    <source>
        <dbReference type="EMBL" id="KAJ8926957.1"/>
    </source>
</evidence>
<proteinExistence type="predicted"/>
<organism evidence="1 2">
    <name type="scientific">Rhamnusium bicolor</name>
    <dbReference type="NCBI Taxonomy" id="1586634"/>
    <lineage>
        <taxon>Eukaryota</taxon>
        <taxon>Metazoa</taxon>
        <taxon>Ecdysozoa</taxon>
        <taxon>Arthropoda</taxon>
        <taxon>Hexapoda</taxon>
        <taxon>Insecta</taxon>
        <taxon>Pterygota</taxon>
        <taxon>Neoptera</taxon>
        <taxon>Endopterygota</taxon>
        <taxon>Coleoptera</taxon>
        <taxon>Polyphaga</taxon>
        <taxon>Cucujiformia</taxon>
        <taxon>Chrysomeloidea</taxon>
        <taxon>Cerambycidae</taxon>
        <taxon>Lepturinae</taxon>
        <taxon>Rhagiini</taxon>
        <taxon>Rhamnusium</taxon>
    </lineage>
</organism>
<dbReference type="Proteomes" id="UP001162156">
    <property type="component" value="Unassembled WGS sequence"/>
</dbReference>
<reference evidence="1" key="1">
    <citation type="journal article" date="2023" name="Insect Mol. Biol.">
        <title>Genome sequencing provides insights into the evolution of gene families encoding plant cell wall-degrading enzymes in longhorned beetles.</title>
        <authorList>
            <person name="Shin N.R."/>
            <person name="Okamura Y."/>
            <person name="Kirsch R."/>
            <person name="Pauchet Y."/>
        </authorList>
    </citation>
    <scope>NUCLEOTIDE SEQUENCE</scope>
    <source>
        <strain evidence="1">RBIC_L_NR</strain>
    </source>
</reference>
<name>A0AAV8WK45_9CUCU</name>
<protein>
    <submittedName>
        <fullName evidence="1">Uncharacterized protein</fullName>
    </submittedName>
</protein>
<comment type="caution">
    <text evidence="1">The sequence shown here is derived from an EMBL/GenBank/DDBJ whole genome shotgun (WGS) entry which is preliminary data.</text>
</comment>
<dbReference type="AlphaFoldDB" id="A0AAV8WK45"/>
<evidence type="ECO:0000313" key="2">
    <source>
        <dbReference type="Proteomes" id="UP001162156"/>
    </source>
</evidence>
<dbReference type="EMBL" id="JANEYF010005769">
    <property type="protein sequence ID" value="KAJ8926957.1"/>
    <property type="molecule type" value="Genomic_DNA"/>
</dbReference>
<sequence>MTNHIGHTTDLGHLSLNKLESDALATKIAAKIPFQTILDNIRESISNNKLNRVHLLTKKTCITLSSPTI</sequence>
<keyword evidence="2" id="KW-1185">Reference proteome</keyword>